<proteinExistence type="predicted"/>
<feature type="domain" description="F-box" evidence="2">
    <location>
        <begin position="240"/>
        <end position="286"/>
    </location>
</feature>
<evidence type="ECO:0000313" key="3">
    <source>
        <dbReference type="EMBL" id="CAJ2509297.1"/>
    </source>
</evidence>
<dbReference type="Proteomes" id="UP001295740">
    <property type="component" value="Unassembled WGS sequence"/>
</dbReference>
<organism evidence="3 4">
    <name type="scientific">Anthostomella pinea</name>
    <dbReference type="NCBI Taxonomy" id="933095"/>
    <lineage>
        <taxon>Eukaryota</taxon>
        <taxon>Fungi</taxon>
        <taxon>Dikarya</taxon>
        <taxon>Ascomycota</taxon>
        <taxon>Pezizomycotina</taxon>
        <taxon>Sordariomycetes</taxon>
        <taxon>Xylariomycetidae</taxon>
        <taxon>Xylariales</taxon>
        <taxon>Xylariaceae</taxon>
        <taxon>Anthostomella</taxon>
    </lineage>
</organism>
<dbReference type="InterPro" id="IPR001810">
    <property type="entry name" value="F-box_dom"/>
</dbReference>
<dbReference type="InterPro" id="IPR036047">
    <property type="entry name" value="F-box-like_dom_sf"/>
</dbReference>
<dbReference type="SUPFAM" id="SSF81383">
    <property type="entry name" value="F-box domain"/>
    <property type="match status" value="1"/>
</dbReference>
<dbReference type="EMBL" id="CAUWAG010000012">
    <property type="protein sequence ID" value="CAJ2509297.1"/>
    <property type="molecule type" value="Genomic_DNA"/>
</dbReference>
<accession>A0AAI8VRT4</accession>
<name>A0AAI8VRT4_9PEZI</name>
<dbReference type="InterPro" id="IPR036404">
    <property type="entry name" value="Jacalin-like_lectin_dom_sf"/>
</dbReference>
<dbReference type="AlphaFoldDB" id="A0AAI8VRT4"/>
<keyword evidence="4" id="KW-1185">Reference proteome</keyword>
<feature type="region of interest" description="Disordered" evidence="1">
    <location>
        <begin position="21"/>
        <end position="40"/>
    </location>
</feature>
<evidence type="ECO:0000313" key="4">
    <source>
        <dbReference type="Proteomes" id="UP001295740"/>
    </source>
</evidence>
<dbReference type="Gene3D" id="2.100.10.30">
    <property type="entry name" value="Jacalin-like lectin domain"/>
    <property type="match status" value="1"/>
</dbReference>
<dbReference type="Pfam" id="PF00646">
    <property type="entry name" value="F-box"/>
    <property type="match status" value="1"/>
</dbReference>
<sequence>MGGWDYYCFLCYAGFFNPEDEEDEPVSDEDGTKTQREPDLKKLFPRADVSRRLDWLSDFRTIGVNRKATGVKQCYLSGRASVEEYGRAVIELGDHPNALSLDLSSTNGEVTCYRHGSQEDGDLPVHESCLTVLCEAFAQARGIKTRWTAACPSTTLPFDLDTLFACLAPARQDYGSCLNLGHELQTEQYFFIEWDDVYYYFDPLDSRHITPKTEQNIKRENSHAQHSAVGGANGPQGRTVDCFSRLPEELVRATLLYVPAEDLGSLLLSSRRIYEVTESNSFWSERMRIDAPWYWEKAEVLSSTADHEKHREYIDVMMQALRPVEVAKRGGLVSGLANRQRIWQVSQEVVRLYELISPLAAESSTTESSVFEEGAVCRYFPRVADQASTAFKADTVFFSTVPDQHLSKSIELYWSNAGALCGLSISVGGSTSVCGDCSASAGTKDTLALPDDDWLEKLVLDVSSSPKTYEQNGVTRTKYDHFVSGITCYTLSGEQHQFGRTDGNKRLLEPLQGKGIVGLRTELADGIITRFGILEHVDGLTKHRAANDQKRLDLLWRGNLPPQHLRFSDFQTGYWSFDTVWDLAPMEQLMFGTTEMELATVTGFGASTDCRCFEVYRNDGSKQRIGTAGGPMKVMRIDGPGGERIGGFRLVVGALPVGITIITTRGRQSTFGKSRDNTSSVYRPDHGFGVAGIYCSFEYDSTPSRQMSSLSLIQSPDIGAPGADPRVHLDESGLAWEPRPPSPSWHDSGPVYGMKHPRGAVVVALDFSRPVTRIQGLLPAPEWLSIIELGGWTIDFGDDCHLEQSSTFGMTSEVWPNHPNATAEEFQAMKRFDRMAMGGREVDSVPPLAHVRTDAEALAQPRTWELSPGDERLTSVTVWAGDYLHGIQFHSESGKSSPRWGKCGGQPAAHIRAGGDTELIVGLKVILGTHRLGRTACCDVPLGVQAMSKVL</sequence>
<gene>
    <name evidence="3" type="ORF">KHLLAP_LOCUS9765</name>
</gene>
<evidence type="ECO:0000259" key="2">
    <source>
        <dbReference type="PROSITE" id="PS50181"/>
    </source>
</evidence>
<reference evidence="3" key="1">
    <citation type="submission" date="2023-10" db="EMBL/GenBank/DDBJ databases">
        <authorList>
            <person name="Hackl T."/>
        </authorList>
    </citation>
    <scope>NUCLEOTIDE SEQUENCE</scope>
</reference>
<evidence type="ECO:0000256" key="1">
    <source>
        <dbReference type="SAM" id="MobiDB-lite"/>
    </source>
</evidence>
<protein>
    <submittedName>
        <fullName evidence="3">Uu.00g143230.m01.CDS01</fullName>
    </submittedName>
</protein>
<feature type="compositionally biased region" description="Basic and acidic residues" evidence="1">
    <location>
        <begin position="30"/>
        <end position="40"/>
    </location>
</feature>
<comment type="caution">
    <text evidence="3">The sequence shown here is derived from an EMBL/GenBank/DDBJ whole genome shotgun (WGS) entry which is preliminary data.</text>
</comment>
<dbReference type="PROSITE" id="PS50181">
    <property type="entry name" value="FBOX"/>
    <property type="match status" value="1"/>
</dbReference>